<dbReference type="CDD" id="cd06225">
    <property type="entry name" value="HAMP"/>
    <property type="match status" value="1"/>
</dbReference>
<dbReference type="Pfam" id="PF00672">
    <property type="entry name" value="HAMP"/>
    <property type="match status" value="1"/>
</dbReference>
<evidence type="ECO:0000256" key="4">
    <source>
        <dbReference type="SAM" id="Phobius"/>
    </source>
</evidence>
<gene>
    <name evidence="7" type="ORF">H8704_07490</name>
</gene>
<evidence type="ECO:0000256" key="3">
    <source>
        <dbReference type="PROSITE-ProRule" id="PRU00284"/>
    </source>
</evidence>
<dbReference type="InterPro" id="IPR004089">
    <property type="entry name" value="MCPsignal_dom"/>
</dbReference>
<dbReference type="Pfam" id="PF00015">
    <property type="entry name" value="MCPsignal"/>
    <property type="match status" value="1"/>
</dbReference>
<protein>
    <submittedName>
        <fullName evidence="7">HAMP domain-containing protein</fullName>
    </submittedName>
</protein>
<dbReference type="PANTHER" id="PTHR43531:SF11">
    <property type="entry name" value="METHYL-ACCEPTING CHEMOTAXIS PROTEIN 3"/>
    <property type="match status" value="1"/>
</dbReference>
<dbReference type="SMART" id="SM00304">
    <property type="entry name" value="HAMP"/>
    <property type="match status" value="1"/>
</dbReference>
<dbReference type="SMART" id="SM00283">
    <property type="entry name" value="MA"/>
    <property type="match status" value="1"/>
</dbReference>
<keyword evidence="4" id="KW-1133">Transmembrane helix</keyword>
<feature type="domain" description="Methyl-accepting transducer" evidence="5">
    <location>
        <begin position="465"/>
        <end position="694"/>
    </location>
</feature>
<keyword evidence="3" id="KW-0807">Transducer</keyword>
<dbReference type="SUPFAM" id="SSF58104">
    <property type="entry name" value="Methyl-accepting chemotaxis protein (MCP) signaling domain"/>
    <property type="match status" value="1"/>
</dbReference>
<evidence type="ECO:0000313" key="8">
    <source>
        <dbReference type="Proteomes" id="UP000606193"/>
    </source>
</evidence>
<accession>A0ABR7N1F9</accession>
<keyword evidence="4" id="KW-0472">Membrane</keyword>
<dbReference type="Gene3D" id="1.10.8.500">
    <property type="entry name" value="HAMP domain in histidine kinase"/>
    <property type="match status" value="1"/>
</dbReference>
<dbReference type="InterPro" id="IPR051310">
    <property type="entry name" value="MCP_chemotaxis"/>
</dbReference>
<dbReference type="InterPro" id="IPR003660">
    <property type="entry name" value="HAMP_dom"/>
</dbReference>
<reference evidence="7 8" key="1">
    <citation type="submission" date="2020-08" db="EMBL/GenBank/DDBJ databases">
        <title>Genome public.</title>
        <authorList>
            <person name="Liu C."/>
            <person name="Sun Q."/>
        </authorList>
    </citation>
    <scope>NUCLEOTIDE SEQUENCE [LARGE SCALE GENOMIC DNA]</scope>
    <source>
        <strain evidence="7 8">NSJ-37</strain>
    </source>
</reference>
<evidence type="ECO:0000259" key="5">
    <source>
        <dbReference type="PROSITE" id="PS50111"/>
    </source>
</evidence>
<dbReference type="CDD" id="cd11386">
    <property type="entry name" value="MCP_signal"/>
    <property type="match status" value="1"/>
</dbReference>
<sequence>MKILKKLKKKLKNGSRGSLARKTSYAIGNVVIMCMLVMVVISASMSGVFLSSSIRGEFEEIAKNNGLTVQKVIDTASNAASGMQTFIESEYDDYAKNGYSGETDQSVLYKVKLQLMNKEIENYVLNTAWSTVADSDDIFGIGVFFEQGAFDPAVKDYSLYINENDAKAKTCRSYGAYADYSNNDYYKKAIETKKAYFTNPYTDNGVKMITASYPIIYNDKVQGVIVVDININNFSRLECDTDKYPSMYVDIFTDDSTFVYDSEDEDAYYGKKLTEILDTKQYVKIQKGIDTGKSFNVNTRRDNGSYVSRFYTPITAGEQTWWAVSVLNRSDLNKNTVKLVVIMVIISIISILVIVTMASKQLFKHIKPIEKVVDASRQLCSGDFNIEIRAESEDEIGKLSEAFSDAAGTLRGIIHDLQDVLQQMADNDFAIAPAVEYPGDFESIKQSLLAVVSDLSNTLSEINIVSEQVAANAENISEGAQSLTEGATDQASSVEELQATISNVSEEVGQNAEHARKANEMAQNVGDEITNTNTSMQQVVEAMEVINNTSMQINSIISSIDDIASQTNLLALNASIEAARAGEAGKGFAVVATQVGELATQSAEAARNSTELIANTIRAVEQGKTLVDEAAGKLVTAAGRTNDLVENIGKITEASENQADALSQLLLAADQIAAVVQENTAMAEESSASSEELAAQAAKLKELIGVFNLYQV</sequence>
<dbReference type="RefSeq" id="WP_249297848.1">
    <property type="nucleotide sequence ID" value="NZ_JACRSX010000007.1"/>
</dbReference>
<proteinExistence type="inferred from homology"/>
<evidence type="ECO:0000259" key="6">
    <source>
        <dbReference type="PROSITE" id="PS50885"/>
    </source>
</evidence>
<keyword evidence="1" id="KW-0145">Chemotaxis</keyword>
<dbReference type="CDD" id="cd12913">
    <property type="entry name" value="PDC1_MCP_like"/>
    <property type="match status" value="1"/>
</dbReference>
<dbReference type="PROSITE" id="PS50111">
    <property type="entry name" value="CHEMOTAXIS_TRANSDUC_2"/>
    <property type="match status" value="1"/>
</dbReference>
<dbReference type="PANTHER" id="PTHR43531">
    <property type="entry name" value="PROTEIN ICFG"/>
    <property type="match status" value="1"/>
</dbReference>
<evidence type="ECO:0000256" key="2">
    <source>
        <dbReference type="ARBA" id="ARBA00029447"/>
    </source>
</evidence>
<dbReference type="Pfam" id="PF22673">
    <property type="entry name" value="MCP-like_PDC_1"/>
    <property type="match status" value="1"/>
</dbReference>
<dbReference type="Proteomes" id="UP000606193">
    <property type="component" value="Unassembled WGS sequence"/>
</dbReference>
<dbReference type="Gene3D" id="3.30.450.20">
    <property type="entry name" value="PAS domain"/>
    <property type="match status" value="1"/>
</dbReference>
<feature type="domain" description="HAMP" evidence="6">
    <location>
        <begin position="366"/>
        <end position="415"/>
    </location>
</feature>
<evidence type="ECO:0000313" key="7">
    <source>
        <dbReference type="EMBL" id="MBC8562470.1"/>
    </source>
</evidence>
<organism evidence="7 8">
    <name type="scientific">Jutongia huaianensis</name>
    <dbReference type="NCBI Taxonomy" id="2763668"/>
    <lineage>
        <taxon>Bacteria</taxon>
        <taxon>Bacillati</taxon>
        <taxon>Bacillota</taxon>
        <taxon>Clostridia</taxon>
        <taxon>Lachnospirales</taxon>
        <taxon>Lachnospiraceae</taxon>
        <taxon>Jutongia</taxon>
    </lineage>
</organism>
<evidence type="ECO:0000256" key="1">
    <source>
        <dbReference type="ARBA" id="ARBA00022500"/>
    </source>
</evidence>
<feature type="transmembrane region" description="Helical" evidence="4">
    <location>
        <begin position="25"/>
        <end position="50"/>
    </location>
</feature>
<dbReference type="Gene3D" id="1.10.287.950">
    <property type="entry name" value="Methyl-accepting chemotaxis protein"/>
    <property type="match status" value="1"/>
</dbReference>
<comment type="similarity">
    <text evidence="2">Belongs to the methyl-accepting chemotaxis (MCP) protein family.</text>
</comment>
<name>A0ABR7N1F9_9FIRM</name>
<dbReference type="SUPFAM" id="SSF103190">
    <property type="entry name" value="Sensory domain-like"/>
    <property type="match status" value="1"/>
</dbReference>
<dbReference type="EMBL" id="JACRSX010000007">
    <property type="protein sequence ID" value="MBC8562470.1"/>
    <property type="molecule type" value="Genomic_DNA"/>
</dbReference>
<feature type="transmembrane region" description="Helical" evidence="4">
    <location>
        <begin position="339"/>
        <end position="358"/>
    </location>
</feature>
<dbReference type="PROSITE" id="PS50885">
    <property type="entry name" value="HAMP"/>
    <property type="match status" value="1"/>
</dbReference>
<keyword evidence="4" id="KW-0812">Transmembrane</keyword>
<comment type="caution">
    <text evidence="7">The sequence shown here is derived from an EMBL/GenBank/DDBJ whole genome shotgun (WGS) entry which is preliminary data.</text>
</comment>
<keyword evidence="8" id="KW-1185">Reference proteome</keyword>
<dbReference type="InterPro" id="IPR029151">
    <property type="entry name" value="Sensor-like_sf"/>
</dbReference>